<sequence length="61" mass="7020">MTKRIYDLYKNTPELEHLQVGFIALSKSGEIGAFCVRKGFNYALQSKNQQNTLIDATYMME</sequence>
<protein>
    <submittedName>
        <fullName evidence="1">Uncharacterized protein</fullName>
    </submittedName>
</protein>
<dbReference type="EMBL" id="CDOE01000049">
    <property type="protein sequence ID" value="CEN34427.1"/>
    <property type="molecule type" value="Genomic_DNA"/>
</dbReference>
<organism evidence="1 2">
    <name type="scientific">Capnocytophaga canimorsus</name>
    <dbReference type="NCBI Taxonomy" id="28188"/>
    <lineage>
        <taxon>Bacteria</taxon>
        <taxon>Pseudomonadati</taxon>
        <taxon>Bacteroidota</taxon>
        <taxon>Flavobacteriia</taxon>
        <taxon>Flavobacteriales</taxon>
        <taxon>Flavobacteriaceae</taxon>
        <taxon>Capnocytophaga</taxon>
    </lineage>
</organism>
<dbReference type="AlphaFoldDB" id="A0A0B7H8Z7"/>
<gene>
    <name evidence="1" type="ORF">CCAN12_530023</name>
</gene>
<dbReference type="Proteomes" id="UP000044026">
    <property type="component" value="Unassembled WGS sequence"/>
</dbReference>
<accession>A0A0B7H8Z7</accession>
<evidence type="ECO:0000313" key="2">
    <source>
        <dbReference type="Proteomes" id="UP000044026"/>
    </source>
</evidence>
<evidence type="ECO:0000313" key="1">
    <source>
        <dbReference type="EMBL" id="CEN34427.1"/>
    </source>
</evidence>
<name>A0A0B7H8Z7_9FLAO</name>
<proteinExistence type="predicted"/>
<reference evidence="1 2" key="1">
    <citation type="submission" date="2015-01" db="EMBL/GenBank/DDBJ databases">
        <authorList>
            <person name="Xiang T."/>
            <person name="Song Y."/>
            <person name="Huang L."/>
            <person name="Wang B."/>
            <person name="Wu P."/>
        </authorList>
    </citation>
    <scope>NUCLEOTIDE SEQUENCE [LARGE SCALE GENOMIC DNA]</scope>
    <source>
        <strain evidence="1 2">Cc12</strain>
    </source>
</reference>